<evidence type="ECO:0000259" key="1">
    <source>
        <dbReference type="Pfam" id="PF05050"/>
    </source>
</evidence>
<sequence>MAISDFVFVQIGANNGVDEDPLRKHILRWNLKGILVEPLPDIYEELIQNYKDQAQLHFENAAVAGHDGKISMWRHETHDTLRLKALSKTASLHREIAFKRLNTNPQFGDYLREIVVTSISLSSLFAKYGISRLSLLFIDAEGYDWKIVREALSIGIKPSIIYFEHLNLEQGEKIESRTRLLQNGYQYTEDSKDTLAVRKVIEGS</sequence>
<protein>
    <recommendedName>
        <fullName evidence="1">Methyltransferase FkbM domain-containing protein</fullName>
    </recommendedName>
</protein>
<reference evidence="2 3" key="1">
    <citation type="submission" date="2006-10" db="EMBL/GenBank/DDBJ databases">
        <title>Complete sequence of Syntrophobacter fumaroxidans MPOB.</title>
        <authorList>
            <consortium name="US DOE Joint Genome Institute"/>
            <person name="Copeland A."/>
            <person name="Lucas S."/>
            <person name="Lapidus A."/>
            <person name="Barry K."/>
            <person name="Detter J.C."/>
            <person name="Glavina del Rio T."/>
            <person name="Hammon N."/>
            <person name="Israni S."/>
            <person name="Pitluck S."/>
            <person name="Goltsman E.G."/>
            <person name="Martinez M."/>
            <person name="Schmutz J."/>
            <person name="Larimer F."/>
            <person name="Land M."/>
            <person name="Hauser L."/>
            <person name="Kyrpides N."/>
            <person name="Kim E."/>
            <person name="Boone D.R."/>
            <person name="Brockman F."/>
            <person name="Culley D."/>
            <person name="Ferry J."/>
            <person name="Gunsalus R."/>
            <person name="McInerney M.J."/>
            <person name="Morrison M."/>
            <person name="Plugge C."/>
            <person name="Rohlin L."/>
            <person name="Scholten J."/>
            <person name="Sieber J."/>
            <person name="Stams A.J.M."/>
            <person name="Worm P."/>
            <person name="Henstra A.M."/>
            <person name="Richardson P."/>
        </authorList>
    </citation>
    <scope>NUCLEOTIDE SEQUENCE [LARGE SCALE GENOMIC DNA]</scope>
    <source>
        <strain evidence="3">DSM 10017 / MPOB</strain>
    </source>
</reference>
<dbReference type="NCBIfam" id="TIGR01444">
    <property type="entry name" value="fkbM_fam"/>
    <property type="match status" value="1"/>
</dbReference>
<dbReference type="InterPro" id="IPR029063">
    <property type="entry name" value="SAM-dependent_MTases_sf"/>
</dbReference>
<dbReference type="Gene3D" id="3.40.50.150">
    <property type="entry name" value="Vaccinia Virus protein VP39"/>
    <property type="match status" value="1"/>
</dbReference>
<name>A0LNK7_SYNFM</name>
<feature type="domain" description="Methyltransferase FkbM" evidence="1">
    <location>
        <begin position="10"/>
        <end position="187"/>
    </location>
</feature>
<dbReference type="Proteomes" id="UP000001784">
    <property type="component" value="Chromosome"/>
</dbReference>
<dbReference type="eggNOG" id="COG1215">
    <property type="taxonomic scope" value="Bacteria"/>
</dbReference>
<dbReference type="AlphaFoldDB" id="A0LNK7"/>
<proteinExistence type="predicted"/>
<dbReference type="InParanoid" id="A0LNK7"/>
<evidence type="ECO:0000313" key="2">
    <source>
        <dbReference type="EMBL" id="ABK19009.1"/>
    </source>
</evidence>
<accession>A0LNK7</accession>
<dbReference type="InterPro" id="IPR006342">
    <property type="entry name" value="FkbM_mtfrase"/>
</dbReference>
<dbReference type="KEGG" id="sfu:Sfum_3336"/>
<keyword evidence="3" id="KW-1185">Reference proteome</keyword>
<dbReference type="STRING" id="335543.Sfum_3336"/>
<organism evidence="2 3">
    <name type="scientific">Syntrophobacter fumaroxidans (strain DSM 10017 / MPOB)</name>
    <dbReference type="NCBI Taxonomy" id="335543"/>
    <lineage>
        <taxon>Bacteria</taxon>
        <taxon>Pseudomonadati</taxon>
        <taxon>Thermodesulfobacteriota</taxon>
        <taxon>Syntrophobacteria</taxon>
        <taxon>Syntrophobacterales</taxon>
        <taxon>Syntrophobacteraceae</taxon>
        <taxon>Syntrophobacter</taxon>
    </lineage>
</organism>
<dbReference type="Pfam" id="PF05050">
    <property type="entry name" value="Methyltransf_21"/>
    <property type="match status" value="1"/>
</dbReference>
<gene>
    <name evidence="2" type="ordered locus">Sfum_3336</name>
</gene>
<evidence type="ECO:0000313" key="3">
    <source>
        <dbReference type="Proteomes" id="UP000001784"/>
    </source>
</evidence>
<dbReference type="SUPFAM" id="SSF53335">
    <property type="entry name" value="S-adenosyl-L-methionine-dependent methyltransferases"/>
    <property type="match status" value="1"/>
</dbReference>
<dbReference type="EMBL" id="CP000478">
    <property type="protein sequence ID" value="ABK19009.1"/>
    <property type="molecule type" value="Genomic_DNA"/>
</dbReference>
<dbReference type="HOGENOM" id="CLU_089273_0_0_7"/>